<dbReference type="NCBIfam" id="TIGR02595">
    <property type="entry name" value="PEP_CTERM"/>
    <property type="match status" value="1"/>
</dbReference>
<evidence type="ECO:0000313" key="2">
    <source>
        <dbReference type="EMBL" id="NGO40343.1"/>
    </source>
</evidence>
<dbReference type="InterPro" id="IPR013424">
    <property type="entry name" value="Ice-binding_C"/>
</dbReference>
<feature type="domain" description="Ice-binding protein C-terminal" evidence="1">
    <location>
        <begin position="145"/>
        <end position="167"/>
    </location>
</feature>
<dbReference type="Proteomes" id="UP000477311">
    <property type="component" value="Unassembled WGS sequence"/>
</dbReference>
<protein>
    <submittedName>
        <fullName evidence="2">PEP-CTERM sorting domain-containing protein</fullName>
    </submittedName>
</protein>
<reference evidence="2 3" key="1">
    <citation type="submission" date="2020-02" db="EMBL/GenBank/DDBJ databases">
        <title>Draft genome sequence of Limisphaera ngatamarikiensis NGM72.4T, a thermophilic Verrucomicrobia grouped in subdivision 3.</title>
        <authorList>
            <person name="Carere C.R."/>
            <person name="Steen J."/>
            <person name="Hugenholtz P."/>
            <person name="Stott M.B."/>
        </authorList>
    </citation>
    <scope>NUCLEOTIDE SEQUENCE [LARGE SCALE GENOMIC DNA]</scope>
    <source>
        <strain evidence="2 3">NGM72.4</strain>
    </source>
</reference>
<dbReference type="Pfam" id="PF07589">
    <property type="entry name" value="PEP-CTERM"/>
    <property type="match status" value="1"/>
</dbReference>
<organism evidence="2 3">
    <name type="scientific">Limisphaera ngatamarikiensis</name>
    <dbReference type="NCBI Taxonomy" id="1324935"/>
    <lineage>
        <taxon>Bacteria</taxon>
        <taxon>Pseudomonadati</taxon>
        <taxon>Verrucomicrobiota</taxon>
        <taxon>Verrucomicrobiia</taxon>
        <taxon>Limisphaerales</taxon>
        <taxon>Limisphaeraceae</taxon>
        <taxon>Limisphaera</taxon>
    </lineage>
</organism>
<gene>
    <name evidence="2" type="ORF">G4L39_13190</name>
</gene>
<dbReference type="AlphaFoldDB" id="A0A6M1RRV0"/>
<sequence>MRALIPPGQGCSDEARQAIEAEFAALRERAARSAAEQPAKERALDELSQRLGTPREIVWPDGRKLILAGEIAGSPVFLTSPEPVADVCIRAAELWAPGVWPDSDSDTGWNLAGTNVTLPLREVDGGVLVGWAYNSIPNAPIIARPVPEPSTWALLVGGGLVMVWFRRKSR</sequence>
<comment type="caution">
    <text evidence="2">The sequence shown here is derived from an EMBL/GenBank/DDBJ whole genome shotgun (WGS) entry which is preliminary data.</text>
</comment>
<evidence type="ECO:0000313" key="3">
    <source>
        <dbReference type="Proteomes" id="UP000477311"/>
    </source>
</evidence>
<name>A0A6M1RRV0_9BACT</name>
<proteinExistence type="predicted"/>
<accession>A0A6M1RRV0</accession>
<dbReference type="EMBL" id="JAAKYA010000085">
    <property type="protein sequence ID" value="NGO40343.1"/>
    <property type="molecule type" value="Genomic_DNA"/>
</dbReference>
<keyword evidence="3" id="KW-1185">Reference proteome</keyword>
<evidence type="ECO:0000259" key="1">
    <source>
        <dbReference type="Pfam" id="PF07589"/>
    </source>
</evidence>